<feature type="transmembrane region" description="Helical" evidence="9">
    <location>
        <begin position="376"/>
        <end position="400"/>
    </location>
</feature>
<protein>
    <recommendedName>
        <fullName evidence="10">SSD domain-containing protein</fullName>
    </recommendedName>
</protein>
<feature type="compositionally biased region" description="Basic and acidic residues" evidence="8">
    <location>
        <begin position="1"/>
        <end position="11"/>
    </location>
</feature>
<keyword evidence="4 9" id="KW-0812">Transmembrane</keyword>
<feature type="domain" description="SSD" evidence="10">
    <location>
        <begin position="311"/>
        <end position="474"/>
    </location>
</feature>
<dbReference type="InterPro" id="IPR051697">
    <property type="entry name" value="Patched_domain-protein"/>
</dbReference>
<evidence type="ECO:0000256" key="9">
    <source>
        <dbReference type="SAM" id="Phobius"/>
    </source>
</evidence>
<feature type="transmembrane region" description="Helical" evidence="9">
    <location>
        <begin position="59"/>
        <end position="81"/>
    </location>
</feature>
<dbReference type="Gene3D" id="1.20.1640.10">
    <property type="entry name" value="Multidrug efflux transporter AcrB transmembrane domain"/>
    <property type="match status" value="2"/>
</dbReference>
<dbReference type="AlphaFoldDB" id="A0A6V7V0C9"/>
<evidence type="ECO:0000256" key="3">
    <source>
        <dbReference type="ARBA" id="ARBA00022475"/>
    </source>
</evidence>
<evidence type="ECO:0000256" key="6">
    <source>
        <dbReference type="ARBA" id="ARBA00023136"/>
    </source>
</evidence>
<name>A0A6V7V0C9_MELEN</name>
<comment type="subcellular location">
    <subcellularLocation>
        <location evidence="1">Cell membrane</location>
        <topology evidence="1">Multi-pass membrane protein</topology>
    </subcellularLocation>
</comment>
<accession>A0A6V7V0C9</accession>
<feature type="transmembrane region" description="Helical" evidence="9">
    <location>
        <begin position="732"/>
        <end position="752"/>
    </location>
</feature>
<comment type="caution">
    <text evidence="11">The sequence shown here is derived from an EMBL/GenBank/DDBJ whole genome shotgun (WGS) entry which is preliminary data.</text>
</comment>
<evidence type="ECO:0000256" key="7">
    <source>
        <dbReference type="ARBA" id="ARBA00023180"/>
    </source>
</evidence>
<dbReference type="Proteomes" id="UP000580250">
    <property type="component" value="Unassembled WGS sequence"/>
</dbReference>
<dbReference type="PANTHER" id="PTHR10796:SF92">
    <property type="entry name" value="PATCHED-RELATED, ISOFORM A"/>
    <property type="match status" value="1"/>
</dbReference>
<dbReference type="GO" id="GO:0006897">
    <property type="term" value="P:endocytosis"/>
    <property type="evidence" value="ECO:0007669"/>
    <property type="project" value="TreeGrafter"/>
</dbReference>
<feature type="transmembrane region" description="Helical" evidence="9">
    <location>
        <begin position="346"/>
        <end position="369"/>
    </location>
</feature>
<evidence type="ECO:0000256" key="4">
    <source>
        <dbReference type="ARBA" id="ARBA00022692"/>
    </source>
</evidence>
<organism evidence="11 12">
    <name type="scientific">Meloidogyne enterolobii</name>
    <name type="common">Root-knot nematode worm</name>
    <name type="synonym">Meloidogyne mayaguensis</name>
    <dbReference type="NCBI Taxonomy" id="390850"/>
    <lineage>
        <taxon>Eukaryota</taxon>
        <taxon>Metazoa</taxon>
        <taxon>Ecdysozoa</taxon>
        <taxon>Nematoda</taxon>
        <taxon>Chromadorea</taxon>
        <taxon>Rhabditida</taxon>
        <taxon>Tylenchina</taxon>
        <taxon>Tylenchomorpha</taxon>
        <taxon>Tylenchoidea</taxon>
        <taxon>Meloidogynidae</taxon>
        <taxon>Meloidogyninae</taxon>
        <taxon>Meloidogyne</taxon>
    </lineage>
</organism>
<feature type="transmembrane region" description="Helical" evidence="9">
    <location>
        <begin position="498"/>
        <end position="521"/>
    </location>
</feature>
<evidence type="ECO:0000313" key="12">
    <source>
        <dbReference type="Proteomes" id="UP000580250"/>
    </source>
</evidence>
<dbReference type="PROSITE" id="PS50156">
    <property type="entry name" value="SSD"/>
    <property type="match status" value="1"/>
</dbReference>
<evidence type="ECO:0000256" key="2">
    <source>
        <dbReference type="ARBA" id="ARBA00005585"/>
    </source>
</evidence>
<feature type="transmembrane region" description="Helical" evidence="9">
    <location>
        <begin position="314"/>
        <end position="340"/>
    </location>
</feature>
<feature type="transmembrane region" description="Helical" evidence="9">
    <location>
        <begin position="874"/>
        <end position="893"/>
    </location>
</feature>
<dbReference type="GO" id="GO:0018996">
    <property type="term" value="P:molting cycle, collagen and cuticulin-based cuticle"/>
    <property type="evidence" value="ECO:0007669"/>
    <property type="project" value="TreeGrafter"/>
</dbReference>
<dbReference type="FunFam" id="1.20.1640.10:FF:000013">
    <property type="entry name" value="PaTched Related family"/>
    <property type="match status" value="1"/>
</dbReference>
<dbReference type="GO" id="GO:0030659">
    <property type="term" value="C:cytoplasmic vesicle membrane"/>
    <property type="evidence" value="ECO:0007669"/>
    <property type="project" value="TreeGrafter"/>
</dbReference>
<keyword evidence="5 9" id="KW-1133">Transmembrane helix</keyword>
<comment type="similarity">
    <text evidence="2">Belongs to the patched family.</text>
</comment>
<sequence length="956" mass="109258">MEAKELQHTKLLEGSSDQTDTLSPRVGNPEGPKLVKFLNFWEQFNLENGFKLLGHSIGVYPLAFLIASLILSSLSVGIYWLEIKDRVRDGYTPTTSMSRYETDVLKEFLGSTGDPLLTTVLIRARDGGSMHRLRWLNASVNLHSLLHLNISADLDGESVYYSTICGPFCDANVPINYFYESLNSQLTRLHAGKRPSNSLNLTYPISRVNGFDLHLERNFYGVKLRNINESRFKEDPEVSQLSKFTNIEHIEAIMMTFRADISHPKDEEKMARWEMRVYEFSQNQFNNSLIEMLVLGSEIVDYEMAKEAEKTVPYFVMGFLFMFAFVIYTLLIGAFFYGVMDRAKPLLALGVSLCPVLAITSTFGACTLAGYRTNSVILIMPFLICGIGVNDAFLMAHSWNRTARKHLPIPERLGIIFEEVGPSITITTLTNVVTFLIGALTPTPEISLFCLATAVALGFAYIYTLMLFAPLIYFASIFEESNSGNNTFAFLDKIRHENFWIFTSFGVLIYWYFALAGTLNIQAKLDTEKILPRSSPILQPHKLISHMVWTEYYPLTILVNNPIDIRLKGQFDRFNTMLEEFEGLKFCKGKQFTILWLRDYIEYCKMAALYDFDFFDNDNNSSEMHIDSFSISETGFDYTRLEQFLSSPFYKHYISFLRFSSKIKRPITGHEFQVPISKFWFSVTYHNTVSWEERINLMQEWRAVAENYPDLNVTVWEVNSMFVDQMLSLKSLTLQTTFLTLCCMALVCLIFIQNPLSVATASFAIGSISIGVIGYLSWWNLNLDPVSLCAVLMSIGMSVDFTAHVSYHFQLSHKREIKEGQLVEKRLSKSMDKLENTIRSIAWPMSQAGLSTVICVFPLVFLQNYIPLVFVKTISLVVIWGLFHGLVLLPAFLTSLPPHWLELNCYRMIIQRLQLMGNDNQNNIESTITKGDDLESSHPLVGRLSYKETKKKVENE</sequence>
<evidence type="ECO:0000259" key="10">
    <source>
        <dbReference type="PROSITE" id="PS50156"/>
    </source>
</evidence>
<proteinExistence type="inferred from homology"/>
<feature type="region of interest" description="Disordered" evidence="8">
    <location>
        <begin position="1"/>
        <end position="28"/>
    </location>
</feature>
<dbReference type="GO" id="GO:0005886">
    <property type="term" value="C:plasma membrane"/>
    <property type="evidence" value="ECO:0007669"/>
    <property type="project" value="UniProtKB-SubCell"/>
</dbReference>
<feature type="transmembrane region" description="Helical" evidence="9">
    <location>
        <begin position="786"/>
        <end position="807"/>
    </location>
</feature>
<gene>
    <name evidence="11" type="ORF">MENT_LOCUS19515</name>
</gene>
<evidence type="ECO:0000313" key="11">
    <source>
        <dbReference type="EMBL" id="CAD2168169.1"/>
    </source>
</evidence>
<feature type="transmembrane region" description="Helical" evidence="9">
    <location>
        <begin position="420"/>
        <end position="441"/>
    </location>
</feature>
<keyword evidence="6 9" id="KW-0472">Membrane</keyword>
<feature type="transmembrane region" description="Helical" evidence="9">
    <location>
        <begin position="841"/>
        <end position="862"/>
    </location>
</feature>
<keyword evidence="3" id="KW-1003">Cell membrane</keyword>
<feature type="transmembrane region" description="Helical" evidence="9">
    <location>
        <begin position="448"/>
        <end position="478"/>
    </location>
</feature>
<dbReference type="SUPFAM" id="SSF82866">
    <property type="entry name" value="Multidrug efflux transporter AcrB transmembrane domain"/>
    <property type="match status" value="2"/>
</dbReference>
<keyword evidence="7" id="KW-0325">Glycoprotein</keyword>
<dbReference type="OrthoDB" id="6510177at2759"/>
<feature type="transmembrane region" description="Helical" evidence="9">
    <location>
        <begin position="758"/>
        <end position="779"/>
    </location>
</feature>
<evidence type="ECO:0000256" key="8">
    <source>
        <dbReference type="SAM" id="MobiDB-lite"/>
    </source>
</evidence>
<reference evidence="11 12" key="1">
    <citation type="submission" date="2020-08" db="EMBL/GenBank/DDBJ databases">
        <authorList>
            <person name="Koutsovoulos G."/>
            <person name="Danchin GJ E."/>
        </authorList>
    </citation>
    <scope>NUCLEOTIDE SEQUENCE [LARGE SCALE GENOMIC DNA]</scope>
</reference>
<dbReference type="InterPro" id="IPR003392">
    <property type="entry name" value="PTHD_SSD"/>
</dbReference>
<dbReference type="InterPro" id="IPR000731">
    <property type="entry name" value="SSD"/>
</dbReference>
<evidence type="ECO:0000256" key="1">
    <source>
        <dbReference type="ARBA" id="ARBA00004651"/>
    </source>
</evidence>
<dbReference type="EMBL" id="CAJEWN010000137">
    <property type="protein sequence ID" value="CAD2168169.1"/>
    <property type="molecule type" value="Genomic_DNA"/>
</dbReference>
<dbReference type="PANTHER" id="PTHR10796">
    <property type="entry name" value="PATCHED-RELATED"/>
    <property type="match status" value="1"/>
</dbReference>
<dbReference type="Pfam" id="PF02460">
    <property type="entry name" value="Patched"/>
    <property type="match status" value="1"/>
</dbReference>
<evidence type="ECO:0000256" key="5">
    <source>
        <dbReference type="ARBA" id="ARBA00022989"/>
    </source>
</evidence>